<dbReference type="GO" id="GO:0005886">
    <property type="term" value="C:plasma membrane"/>
    <property type="evidence" value="ECO:0007669"/>
    <property type="project" value="TreeGrafter"/>
</dbReference>
<evidence type="ECO:0000256" key="4">
    <source>
        <dbReference type="ARBA" id="ARBA00023136"/>
    </source>
</evidence>
<dbReference type="PANTHER" id="PTHR11040:SF219">
    <property type="entry name" value="ZRT (ZRT), IRT- (IRT-) LIKE PROTEIN TRANSPORTER"/>
    <property type="match status" value="1"/>
</dbReference>
<feature type="transmembrane region" description="Helical" evidence="6">
    <location>
        <begin position="250"/>
        <end position="270"/>
    </location>
</feature>
<evidence type="ECO:0000256" key="3">
    <source>
        <dbReference type="ARBA" id="ARBA00022989"/>
    </source>
</evidence>
<dbReference type="Proteomes" id="UP000614601">
    <property type="component" value="Unassembled WGS sequence"/>
</dbReference>
<feature type="compositionally biased region" description="Polar residues" evidence="5">
    <location>
        <begin position="158"/>
        <end position="171"/>
    </location>
</feature>
<dbReference type="AlphaFoldDB" id="A0A811JR41"/>
<evidence type="ECO:0000313" key="8">
    <source>
        <dbReference type="Proteomes" id="UP000614601"/>
    </source>
</evidence>
<feature type="transmembrane region" description="Helical" evidence="6">
    <location>
        <begin position="316"/>
        <end position="337"/>
    </location>
</feature>
<keyword evidence="8" id="KW-1185">Reference proteome</keyword>
<accession>A0A811JR41</accession>
<evidence type="ECO:0000256" key="1">
    <source>
        <dbReference type="ARBA" id="ARBA00004141"/>
    </source>
</evidence>
<comment type="caution">
    <text evidence="7">The sequence shown here is derived from an EMBL/GenBank/DDBJ whole genome shotgun (WGS) entry which is preliminary data.</text>
</comment>
<feature type="transmembrane region" description="Helical" evidence="6">
    <location>
        <begin position="92"/>
        <end position="117"/>
    </location>
</feature>
<evidence type="ECO:0000256" key="6">
    <source>
        <dbReference type="SAM" id="Phobius"/>
    </source>
</evidence>
<sequence>MSTTLLKSGLLIAMVLLTAVAGLTPIWILRTLRKRAHKHGTGKKKSRVSLLLCLLTCFSAGVFLATCFLHLFPELFEHVEMMKETYGFDPDFPVAELLACTGFFVLFLVEELVLIILPNAGHSHGSSESEMERSRSRVDQVGLLRAADGDDRHHGGFSPSQPSQTETQNVASPRQCSVATCKEATIPIIAEPERCEANCATVKEYPPIITHSRPHPHSHSTRSVTIVLAIAFHAIIEGLALGVQTDPAKIWAIFISLTVHKLIVAFSIGLQLARTHAHSLKWVILSMVLIAFMTPIGGVIGMLVRHASMNAQLQDTIILICHGLTVGTFLYVTFFEVLIHERDNEHPNLLKLLAMVIGFTLIGIIRLLTHGHSHGHSHEHHHEDHDHHDHH</sequence>
<keyword evidence="4 6" id="KW-0472">Membrane</keyword>
<keyword evidence="3 6" id="KW-1133">Transmembrane helix</keyword>
<feature type="region of interest" description="Disordered" evidence="5">
    <location>
        <begin position="148"/>
        <end position="171"/>
    </location>
</feature>
<name>A0A811JR41_9BILA</name>
<dbReference type="GO" id="GO:0005385">
    <property type="term" value="F:zinc ion transmembrane transporter activity"/>
    <property type="evidence" value="ECO:0007669"/>
    <property type="project" value="TreeGrafter"/>
</dbReference>
<dbReference type="InterPro" id="IPR003689">
    <property type="entry name" value="ZIP"/>
</dbReference>
<feature type="transmembrane region" description="Helical" evidence="6">
    <location>
        <begin position="349"/>
        <end position="368"/>
    </location>
</feature>
<dbReference type="OrthoDB" id="448280at2759"/>
<dbReference type="Pfam" id="PF02535">
    <property type="entry name" value="Zip"/>
    <property type="match status" value="1"/>
</dbReference>
<organism evidence="7 8">
    <name type="scientific">Bursaphelenchus okinawaensis</name>
    <dbReference type="NCBI Taxonomy" id="465554"/>
    <lineage>
        <taxon>Eukaryota</taxon>
        <taxon>Metazoa</taxon>
        <taxon>Ecdysozoa</taxon>
        <taxon>Nematoda</taxon>
        <taxon>Chromadorea</taxon>
        <taxon>Rhabditida</taxon>
        <taxon>Tylenchina</taxon>
        <taxon>Tylenchomorpha</taxon>
        <taxon>Aphelenchoidea</taxon>
        <taxon>Aphelenchoididae</taxon>
        <taxon>Bursaphelenchus</taxon>
    </lineage>
</organism>
<dbReference type="EMBL" id="CAJFDH010000001">
    <property type="protein sequence ID" value="CAD5205656.1"/>
    <property type="molecule type" value="Genomic_DNA"/>
</dbReference>
<feature type="transmembrane region" description="Helical" evidence="6">
    <location>
        <begin position="282"/>
        <end position="304"/>
    </location>
</feature>
<feature type="transmembrane region" description="Helical" evidence="6">
    <location>
        <begin position="50"/>
        <end position="72"/>
    </location>
</feature>
<proteinExistence type="predicted"/>
<protein>
    <submittedName>
        <fullName evidence="7">Uncharacterized protein</fullName>
    </submittedName>
</protein>
<dbReference type="EMBL" id="CAJFCW020000001">
    <property type="protein sequence ID" value="CAG9078576.1"/>
    <property type="molecule type" value="Genomic_DNA"/>
</dbReference>
<evidence type="ECO:0000313" key="7">
    <source>
        <dbReference type="EMBL" id="CAD5205656.1"/>
    </source>
</evidence>
<evidence type="ECO:0000256" key="5">
    <source>
        <dbReference type="SAM" id="MobiDB-lite"/>
    </source>
</evidence>
<reference evidence="7" key="1">
    <citation type="submission" date="2020-09" db="EMBL/GenBank/DDBJ databases">
        <authorList>
            <person name="Kikuchi T."/>
        </authorList>
    </citation>
    <scope>NUCLEOTIDE SEQUENCE</scope>
    <source>
        <strain evidence="7">SH1</strain>
    </source>
</reference>
<comment type="subcellular location">
    <subcellularLocation>
        <location evidence="1">Membrane</location>
        <topology evidence="1">Multi-pass membrane protein</topology>
    </subcellularLocation>
</comment>
<feature type="transmembrane region" description="Helical" evidence="6">
    <location>
        <begin position="6"/>
        <end position="29"/>
    </location>
</feature>
<gene>
    <name evidence="7" type="ORF">BOKJ2_LOCUS340</name>
</gene>
<dbReference type="Proteomes" id="UP000783686">
    <property type="component" value="Unassembled WGS sequence"/>
</dbReference>
<dbReference type="PANTHER" id="PTHR11040">
    <property type="entry name" value="ZINC/IRON TRANSPORTER"/>
    <property type="match status" value="1"/>
</dbReference>
<keyword evidence="2 6" id="KW-0812">Transmembrane</keyword>
<evidence type="ECO:0000256" key="2">
    <source>
        <dbReference type="ARBA" id="ARBA00022692"/>
    </source>
</evidence>